<evidence type="ECO:0000259" key="10">
    <source>
        <dbReference type="Pfam" id="PF00697"/>
    </source>
</evidence>
<dbReference type="GO" id="GO:0004640">
    <property type="term" value="F:phosphoribosylanthranilate isomerase activity"/>
    <property type="evidence" value="ECO:0007669"/>
    <property type="project" value="UniProtKB-UniRule"/>
</dbReference>
<comment type="catalytic activity">
    <reaction evidence="1 9">
        <text>N-(5-phospho-beta-D-ribosyl)anthranilate = 1-(2-carboxyphenylamino)-1-deoxy-D-ribulose 5-phosphate</text>
        <dbReference type="Rhea" id="RHEA:21540"/>
        <dbReference type="ChEBI" id="CHEBI:18277"/>
        <dbReference type="ChEBI" id="CHEBI:58613"/>
        <dbReference type="EC" id="5.3.1.24"/>
    </reaction>
</comment>
<evidence type="ECO:0000256" key="1">
    <source>
        <dbReference type="ARBA" id="ARBA00001164"/>
    </source>
</evidence>
<comment type="similarity">
    <text evidence="9">Belongs to the TrpF family.</text>
</comment>
<keyword evidence="12" id="KW-1185">Reference proteome</keyword>
<evidence type="ECO:0000256" key="6">
    <source>
        <dbReference type="ARBA" id="ARBA00022822"/>
    </source>
</evidence>
<gene>
    <name evidence="9" type="primary">trpF</name>
    <name evidence="11" type="ORF">NOG11_00700</name>
</gene>
<dbReference type="InterPro" id="IPR013785">
    <property type="entry name" value="Aldolase_TIM"/>
</dbReference>
<comment type="pathway">
    <text evidence="2 9">Amino-acid biosynthesis; L-tryptophan biosynthesis; L-tryptophan from chorismate: step 3/5.</text>
</comment>
<dbReference type="InterPro" id="IPR044643">
    <property type="entry name" value="TrpF_fam"/>
</dbReference>
<dbReference type="Pfam" id="PF00697">
    <property type="entry name" value="PRAI"/>
    <property type="match status" value="1"/>
</dbReference>
<dbReference type="AlphaFoldDB" id="A0A9X2L6K8"/>
<accession>A0A9X2L6K8</accession>
<dbReference type="EC" id="5.3.1.24" evidence="3 9"/>
<keyword evidence="7 9" id="KW-0057">Aromatic amino acid biosynthesis</keyword>
<evidence type="ECO:0000256" key="7">
    <source>
        <dbReference type="ARBA" id="ARBA00023141"/>
    </source>
</evidence>
<evidence type="ECO:0000256" key="9">
    <source>
        <dbReference type="HAMAP-Rule" id="MF_00135"/>
    </source>
</evidence>
<comment type="caution">
    <text evidence="11">The sequence shown here is derived from an EMBL/GenBank/DDBJ whole genome shotgun (WGS) entry which is preliminary data.</text>
</comment>
<keyword evidence="8 9" id="KW-0413">Isomerase</keyword>
<evidence type="ECO:0000256" key="5">
    <source>
        <dbReference type="ARBA" id="ARBA00022605"/>
    </source>
</evidence>
<feature type="domain" description="N-(5'phosphoribosyl) anthranilate isomerase (PRAI)" evidence="10">
    <location>
        <begin position="7"/>
        <end position="212"/>
    </location>
</feature>
<evidence type="ECO:0000313" key="11">
    <source>
        <dbReference type="EMBL" id="MCQ8183896.1"/>
    </source>
</evidence>
<evidence type="ECO:0000256" key="3">
    <source>
        <dbReference type="ARBA" id="ARBA00012572"/>
    </source>
</evidence>
<dbReference type="EMBL" id="JANIBC010000001">
    <property type="protein sequence ID" value="MCQ8183896.1"/>
    <property type="molecule type" value="Genomic_DNA"/>
</dbReference>
<proteinExistence type="inferred from homology"/>
<sequence>MAQPLLIKICGLRRPEDANAAVEAGAQLGGLVFARQSPRHVSLREARQVRDVLFGRAEVVGLFADNAFEEVAATHQAVGLDRVQLHGQEDDAFAERVEAEIGLPVLRAVAVSEAKEAEAADGRSGSALLFDAKPPDGSAQQGGHGQAFDWGLLDGYRGERKFLLGGGLTPGNVGKAVSRMQKHPSFAGVDVSSGVEREKGVKDAELIAAFTQAARAAR</sequence>
<organism evidence="11 12">
    <name type="scientific">Parvularcula maris</name>
    <dbReference type="NCBI Taxonomy" id="2965077"/>
    <lineage>
        <taxon>Bacteria</taxon>
        <taxon>Pseudomonadati</taxon>
        <taxon>Pseudomonadota</taxon>
        <taxon>Alphaproteobacteria</taxon>
        <taxon>Parvularculales</taxon>
        <taxon>Parvularculaceae</taxon>
        <taxon>Parvularcula</taxon>
    </lineage>
</organism>
<dbReference type="CDD" id="cd00405">
    <property type="entry name" value="PRAI"/>
    <property type="match status" value="1"/>
</dbReference>
<dbReference type="Gene3D" id="3.20.20.70">
    <property type="entry name" value="Aldolase class I"/>
    <property type="match status" value="1"/>
</dbReference>
<dbReference type="SUPFAM" id="SSF51366">
    <property type="entry name" value="Ribulose-phoshate binding barrel"/>
    <property type="match status" value="1"/>
</dbReference>
<evidence type="ECO:0000256" key="4">
    <source>
        <dbReference type="ARBA" id="ARBA00022272"/>
    </source>
</evidence>
<dbReference type="InterPro" id="IPR001240">
    <property type="entry name" value="PRAI_dom"/>
</dbReference>
<reference evidence="11" key="1">
    <citation type="submission" date="2022-07" db="EMBL/GenBank/DDBJ databases">
        <title>Parvularcula maris sp. nov., an algicidal bacterium isolated from seawater.</title>
        <authorList>
            <person name="Li F."/>
        </authorList>
    </citation>
    <scope>NUCLEOTIDE SEQUENCE</scope>
    <source>
        <strain evidence="11">BGMRC 0090</strain>
    </source>
</reference>
<dbReference type="Proteomes" id="UP001142610">
    <property type="component" value="Unassembled WGS sequence"/>
</dbReference>
<dbReference type="PANTHER" id="PTHR42894">
    <property type="entry name" value="N-(5'-PHOSPHORIBOSYL)ANTHRANILATE ISOMERASE"/>
    <property type="match status" value="1"/>
</dbReference>
<dbReference type="RefSeq" id="WP_256617700.1">
    <property type="nucleotide sequence ID" value="NZ_JANIBC010000001.1"/>
</dbReference>
<protein>
    <recommendedName>
        <fullName evidence="4 9">N-(5'-phosphoribosyl)anthranilate isomerase</fullName>
        <shortName evidence="9">PRAI</shortName>
        <ecNumber evidence="3 9">5.3.1.24</ecNumber>
    </recommendedName>
</protein>
<keyword evidence="5 9" id="KW-0028">Amino-acid biosynthesis</keyword>
<dbReference type="HAMAP" id="MF_00135">
    <property type="entry name" value="PRAI"/>
    <property type="match status" value="1"/>
</dbReference>
<dbReference type="PANTHER" id="PTHR42894:SF1">
    <property type="entry name" value="N-(5'-PHOSPHORIBOSYL)ANTHRANILATE ISOMERASE"/>
    <property type="match status" value="1"/>
</dbReference>
<dbReference type="InterPro" id="IPR011060">
    <property type="entry name" value="RibuloseP-bd_barrel"/>
</dbReference>
<evidence type="ECO:0000313" key="12">
    <source>
        <dbReference type="Proteomes" id="UP001142610"/>
    </source>
</evidence>
<name>A0A9X2L6K8_9PROT</name>
<dbReference type="GO" id="GO:0000162">
    <property type="term" value="P:L-tryptophan biosynthetic process"/>
    <property type="evidence" value="ECO:0007669"/>
    <property type="project" value="UniProtKB-UniRule"/>
</dbReference>
<keyword evidence="6 9" id="KW-0822">Tryptophan biosynthesis</keyword>
<evidence type="ECO:0000256" key="8">
    <source>
        <dbReference type="ARBA" id="ARBA00023235"/>
    </source>
</evidence>
<evidence type="ECO:0000256" key="2">
    <source>
        <dbReference type="ARBA" id="ARBA00004664"/>
    </source>
</evidence>